<dbReference type="EMBL" id="CP001661">
    <property type="protein sequence ID" value="ACT20086.1"/>
    <property type="molecule type" value="Genomic_DNA"/>
</dbReference>
<dbReference type="Pfam" id="PF01048">
    <property type="entry name" value="PNP_UDP_1"/>
    <property type="match status" value="1"/>
</dbReference>
<feature type="domain" description="Nucleoside phosphorylase" evidence="1">
    <location>
        <begin position="59"/>
        <end position="255"/>
    </location>
</feature>
<dbReference type="Gene3D" id="3.40.50.1580">
    <property type="entry name" value="Nucleoside phosphorylase domain"/>
    <property type="match status" value="1"/>
</dbReference>
<dbReference type="AlphaFoldDB" id="C6E9I6"/>
<proteinExistence type="predicted"/>
<sequence>MCDDAKVPLLEHNHEDESVFLPGNMLEAARIQKNLPPLLVPHGCLLDFDGELVEYLLTNGTAKLEEAWPCFHTRLYRWSVDGTDYGIIGGTVGASFAVLVAEELFALGCKALVSISSAGLIADQHQTPMFLLIEQALRDEGTSYHYLPPSRYAEAPTRQVDAVAHKLRIAELQFHRGKSWTTDAPFRETEQVISARREEGIVSVEMEAAALLAMGTALNKPIVCFAHITNSMATRDDDFDKGGDHGHETALNVCALALSALLETL</sequence>
<protein>
    <submittedName>
        <fullName evidence="2">Purine or other phosphorylase family 1</fullName>
    </submittedName>
</protein>
<accession>C6E9I6</accession>
<dbReference type="STRING" id="443144.GM21_4070"/>
<gene>
    <name evidence="2" type="ordered locus">GM21_4070</name>
</gene>
<dbReference type="HOGENOM" id="CLU_068457_1_0_7"/>
<reference evidence="2" key="1">
    <citation type="submission" date="2009-07" db="EMBL/GenBank/DDBJ databases">
        <title>Complete sequence of Geobacter sp. M21.</title>
        <authorList>
            <consortium name="US DOE Joint Genome Institute"/>
            <person name="Lucas S."/>
            <person name="Copeland A."/>
            <person name="Lapidus A."/>
            <person name="Glavina del Rio T."/>
            <person name="Dalin E."/>
            <person name="Tice H."/>
            <person name="Bruce D."/>
            <person name="Goodwin L."/>
            <person name="Pitluck S."/>
            <person name="Saunders E."/>
            <person name="Brettin T."/>
            <person name="Detter J.C."/>
            <person name="Han C."/>
            <person name="Larimer F."/>
            <person name="Land M."/>
            <person name="Hauser L."/>
            <person name="Kyrpides N."/>
            <person name="Ovchinnikova G."/>
            <person name="Lovley D."/>
        </authorList>
    </citation>
    <scope>NUCLEOTIDE SEQUENCE [LARGE SCALE GENOMIC DNA]</scope>
    <source>
        <strain evidence="2">M21</strain>
    </source>
</reference>
<dbReference type="GO" id="GO:0003824">
    <property type="term" value="F:catalytic activity"/>
    <property type="evidence" value="ECO:0007669"/>
    <property type="project" value="InterPro"/>
</dbReference>
<dbReference type="SUPFAM" id="SSF53167">
    <property type="entry name" value="Purine and uridine phosphorylases"/>
    <property type="match status" value="1"/>
</dbReference>
<evidence type="ECO:0000259" key="1">
    <source>
        <dbReference type="Pfam" id="PF01048"/>
    </source>
</evidence>
<name>C6E9I6_GEOSM</name>
<evidence type="ECO:0000313" key="2">
    <source>
        <dbReference type="EMBL" id="ACT20086.1"/>
    </source>
</evidence>
<dbReference type="CDD" id="cd09007">
    <property type="entry name" value="NP-I_spr0068"/>
    <property type="match status" value="1"/>
</dbReference>
<dbReference type="KEGG" id="gem:GM21_4070"/>
<dbReference type="InterPro" id="IPR000845">
    <property type="entry name" value="Nucleoside_phosphorylase_d"/>
</dbReference>
<dbReference type="GO" id="GO:0009116">
    <property type="term" value="P:nucleoside metabolic process"/>
    <property type="evidence" value="ECO:0007669"/>
    <property type="project" value="InterPro"/>
</dbReference>
<organism evidence="2">
    <name type="scientific">Geobacter sp. (strain M21)</name>
    <dbReference type="NCBI Taxonomy" id="443144"/>
    <lineage>
        <taxon>Bacteria</taxon>
        <taxon>Pseudomonadati</taxon>
        <taxon>Thermodesulfobacteriota</taxon>
        <taxon>Desulfuromonadia</taxon>
        <taxon>Geobacterales</taxon>
        <taxon>Geobacteraceae</taxon>
        <taxon>Geobacter</taxon>
    </lineage>
</organism>
<dbReference type="eggNOG" id="COG2820">
    <property type="taxonomic scope" value="Bacteria"/>
</dbReference>
<dbReference type="InterPro" id="IPR035994">
    <property type="entry name" value="Nucleoside_phosphorylase_sf"/>
</dbReference>